<dbReference type="InterPro" id="IPR050261">
    <property type="entry name" value="FrsA_esterase"/>
</dbReference>
<evidence type="ECO:0000313" key="4">
    <source>
        <dbReference type="Proteomes" id="UP001345013"/>
    </source>
</evidence>
<accession>A0ABR0K1C2</accession>
<feature type="compositionally biased region" description="Low complexity" evidence="2">
    <location>
        <begin position="89"/>
        <end position="122"/>
    </location>
</feature>
<dbReference type="Proteomes" id="UP001345013">
    <property type="component" value="Unassembled WGS sequence"/>
</dbReference>
<reference evidence="3 4" key="1">
    <citation type="submission" date="2023-08" db="EMBL/GenBank/DDBJ databases">
        <title>Black Yeasts Isolated from many extreme environments.</title>
        <authorList>
            <person name="Coleine C."/>
            <person name="Stajich J.E."/>
            <person name="Selbmann L."/>
        </authorList>
    </citation>
    <scope>NUCLEOTIDE SEQUENCE [LARGE SCALE GENOMIC DNA]</scope>
    <source>
        <strain evidence="3 4">CCFEE 5885</strain>
    </source>
</reference>
<organism evidence="3 4">
    <name type="scientific">Lithohypha guttulata</name>
    <dbReference type="NCBI Taxonomy" id="1690604"/>
    <lineage>
        <taxon>Eukaryota</taxon>
        <taxon>Fungi</taxon>
        <taxon>Dikarya</taxon>
        <taxon>Ascomycota</taxon>
        <taxon>Pezizomycotina</taxon>
        <taxon>Eurotiomycetes</taxon>
        <taxon>Chaetothyriomycetidae</taxon>
        <taxon>Chaetothyriales</taxon>
        <taxon>Trichomeriaceae</taxon>
        <taxon>Lithohypha</taxon>
    </lineage>
</organism>
<feature type="region of interest" description="Disordered" evidence="2">
    <location>
        <begin position="87"/>
        <end position="157"/>
    </location>
</feature>
<dbReference type="PANTHER" id="PTHR22946">
    <property type="entry name" value="DIENELACTONE HYDROLASE DOMAIN-CONTAINING PROTEIN-RELATED"/>
    <property type="match status" value="1"/>
</dbReference>
<feature type="compositionally biased region" description="Polar residues" evidence="2">
    <location>
        <begin position="144"/>
        <end position="157"/>
    </location>
</feature>
<dbReference type="Gene3D" id="3.40.50.1820">
    <property type="entry name" value="alpha/beta hydrolase"/>
    <property type="match status" value="1"/>
</dbReference>
<gene>
    <name evidence="3" type="ORF">LTR24_007989</name>
</gene>
<protein>
    <submittedName>
        <fullName evidence="3">Uncharacterized protein</fullName>
    </submittedName>
</protein>
<keyword evidence="4" id="KW-1185">Reference proteome</keyword>
<dbReference type="EMBL" id="JAVRRG010000129">
    <property type="protein sequence ID" value="KAK5082491.1"/>
    <property type="molecule type" value="Genomic_DNA"/>
</dbReference>
<evidence type="ECO:0000313" key="3">
    <source>
        <dbReference type="EMBL" id="KAK5082491.1"/>
    </source>
</evidence>
<evidence type="ECO:0000256" key="2">
    <source>
        <dbReference type="SAM" id="MobiDB-lite"/>
    </source>
</evidence>
<comment type="caution">
    <text evidence="3">The sequence shown here is derived from an EMBL/GenBank/DDBJ whole genome shotgun (WGS) entry which is preliminary data.</text>
</comment>
<keyword evidence="1" id="KW-0378">Hydrolase</keyword>
<name>A0ABR0K1C2_9EURO</name>
<dbReference type="InterPro" id="IPR029058">
    <property type="entry name" value="AB_hydrolase_fold"/>
</dbReference>
<sequence length="414" mass="44158">MNKIEILSSGLQQTPQYTTILSFCQLSIFSASHLHSPTIESTNNDHGRSSIETVTDISGKKDQDDLAFRSNDGKIRSLCQIDSKHLQPALTTQAKPSTTTPTTTNKRTKMTGATDLTTSSPIPSKPTTPRPHDHPSAFPPRTAPTDSSSPGHSPPVIQQLTIPVKDRHDGSTHGFLHLPADTTAQPIAKTAAILLSGAGGGVTGPSALYTALATKLPALTARIPTLHLDYRYAARTQPCVNDTKAAMDYMTQTHGTETFVLLGWSFGGAPVFSLAGRDERVVGAATVASQTADALTGARECGRRAIPILLCHGTGDRTLSPRCSTHLHEAWFEGYKGQDETLAKMVMFEGDDHALSRNASRVEEMMAGFIVGCAGGMVGDGDEKVVGADVLRGKDERADIMRKGGDLRGKESMD</sequence>
<dbReference type="PANTHER" id="PTHR22946:SF9">
    <property type="entry name" value="POLYKETIDE TRANSFERASE AF380"/>
    <property type="match status" value="1"/>
</dbReference>
<evidence type="ECO:0000256" key="1">
    <source>
        <dbReference type="ARBA" id="ARBA00022801"/>
    </source>
</evidence>
<dbReference type="SUPFAM" id="SSF53474">
    <property type="entry name" value="alpha/beta-Hydrolases"/>
    <property type="match status" value="1"/>
</dbReference>
<proteinExistence type="predicted"/>